<accession>A0A9W9HP82</accession>
<feature type="signal peptide" evidence="14">
    <location>
        <begin position="1"/>
        <end position="20"/>
    </location>
</feature>
<evidence type="ECO:0000256" key="9">
    <source>
        <dbReference type="ARBA" id="ARBA00022750"/>
    </source>
</evidence>
<evidence type="ECO:0000256" key="1">
    <source>
        <dbReference type="ARBA" id="ARBA00000043"/>
    </source>
</evidence>
<comment type="similarity">
    <text evidence="4 13">Belongs to the peptidase A1 family.</text>
</comment>
<dbReference type="EC" id="3.4.23.20" evidence="6"/>
<name>A0A9W9HP82_9EURO</name>
<dbReference type="CDD" id="cd06097">
    <property type="entry name" value="Aspergillopepsin_like"/>
    <property type="match status" value="1"/>
</dbReference>
<feature type="active site" evidence="12">
    <location>
        <position position="106"/>
    </location>
</feature>
<comment type="caution">
    <text evidence="16">The sequence shown here is derived from an EMBL/GenBank/DDBJ whole genome shotgun (WGS) entry which is preliminary data.</text>
</comment>
<evidence type="ECO:0000256" key="3">
    <source>
        <dbReference type="ARBA" id="ARBA00004613"/>
    </source>
</evidence>
<protein>
    <recommendedName>
        <fullName evidence="6">penicillopepsin</fullName>
        <ecNumber evidence="6">3.4.23.20</ecNumber>
    </recommendedName>
</protein>
<dbReference type="PANTHER" id="PTHR47966">
    <property type="entry name" value="BETA-SITE APP-CLEAVING ENZYME, ISOFORM A-RELATED"/>
    <property type="match status" value="1"/>
</dbReference>
<evidence type="ECO:0000259" key="15">
    <source>
        <dbReference type="PROSITE" id="PS51767"/>
    </source>
</evidence>
<dbReference type="Gene3D" id="2.40.70.10">
    <property type="entry name" value="Acid Proteases"/>
    <property type="match status" value="2"/>
</dbReference>
<reference evidence="16" key="2">
    <citation type="journal article" date="2023" name="IMA Fungus">
        <title>Comparative genomic study of the Penicillium genus elucidates a diverse pangenome and 15 lateral gene transfer events.</title>
        <authorList>
            <person name="Petersen C."/>
            <person name="Sorensen T."/>
            <person name="Nielsen M.R."/>
            <person name="Sondergaard T.E."/>
            <person name="Sorensen J.L."/>
            <person name="Fitzpatrick D.A."/>
            <person name="Frisvad J.C."/>
            <person name="Nielsen K.L."/>
        </authorList>
    </citation>
    <scope>NUCLEOTIDE SEQUENCE</scope>
    <source>
        <strain evidence="16">IBT 21917</strain>
    </source>
</reference>
<evidence type="ECO:0000256" key="13">
    <source>
        <dbReference type="RuleBase" id="RU000454"/>
    </source>
</evidence>
<evidence type="ECO:0000256" key="11">
    <source>
        <dbReference type="ARBA" id="ARBA00023157"/>
    </source>
</evidence>
<dbReference type="InterPro" id="IPR021109">
    <property type="entry name" value="Peptidase_aspartic_dom_sf"/>
</dbReference>
<keyword evidence="11" id="KW-1015">Disulfide bond</keyword>
<feature type="active site" evidence="12">
    <location>
        <position position="289"/>
    </location>
</feature>
<evidence type="ECO:0000256" key="12">
    <source>
        <dbReference type="PIRSR" id="PIRSR601461-1"/>
    </source>
</evidence>
<keyword evidence="8 13" id="KW-0645">Protease</keyword>
<dbReference type="GO" id="GO:0004190">
    <property type="term" value="F:aspartic-type endopeptidase activity"/>
    <property type="evidence" value="ECO:0007669"/>
    <property type="project" value="UniProtKB-KW"/>
</dbReference>
<gene>
    <name evidence="16" type="ORF">N7492_010497</name>
</gene>
<dbReference type="PRINTS" id="PR00792">
    <property type="entry name" value="PEPSIN"/>
</dbReference>
<comment type="catalytic activity">
    <reaction evidence="1">
        <text>Hydrolysis of proteins with broad specificity similar to that of pepsin A, preferring hydrophobic residues at P1 and P1', but also cleaving 20-Gly-|-Glu-21 in the B chain of insulin. Clots milk, and activates trypsinogen.</text>
        <dbReference type="EC" id="3.4.23.20"/>
    </reaction>
</comment>
<evidence type="ECO:0000256" key="8">
    <source>
        <dbReference type="ARBA" id="ARBA00022670"/>
    </source>
</evidence>
<reference evidence="16" key="1">
    <citation type="submission" date="2022-11" db="EMBL/GenBank/DDBJ databases">
        <authorList>
            <person name="Petersen C."/>
        </authorList>
    </citation>
    <scope>NUCLEOTIDE SEQUENCE</scope>
    <source>
        <strain evidence="16">IBT 21917</strain>
    </source>
</reference>
<feature type="domain" description="Peptidase A1" evidence="15">
    <location>
        <begin position="90"/>
        <end position="397"/>
    </location>
</feature>
<evidence type="ECO:0000256" key="5">
    <source>
        <dbReference type="ARBA" id="ARBA00011245"/>
    </source>
</evidence>
<keyword evidence="10 13" id="KW-0378">Hydrolase</keyword>
<keyword evidence="7" id="KW-0964">Secreted</keyword>
<dbReference type="EMBL" id="JAPQKO010000008">
    <property type="protein sequence ID" value="KAJ5152202.1"/>
    <property type="molecule type" value="Genomic_DNA"/>
</dbReference>
<evidence type="ECO:0000256" key="14">
    <source>
        <dbReference type="SAM" id="SignalP"/>
    </source>
</evidence>
<dbReference type="PANTHER" id="PTHR47966:SF2">
    <property type="entry name" value="ASPERGILLOPEPSIN-1-RELATED"/>
    <property type="match status" value="1"/>
</dbReference>
<dbReference type="FunFam" id="2.40.70.10:FF:000024">
    <property type="entry name" value="Endothiapepsin"/>
    <property type="match status" value="1"/>
</dbReference>
<dbReference type="FunFam" id="2.40.70.10:FF:000026">
    <property type="entry name" value="Endothiapepsin"/>
    <property type="match status" value="1"/>
</dbReference>
<evidence type="ECO:0000256" key="6">
    <source>
        <dbReference type="ARBA" id="ARBA00013206"/>
    </source>
</evidence>
<evidence type="ECO:0000256" key="7">
    <source>
        <dbReference type="ARBA" id="ARBA00022525"/>
    </source>
</evidence>
<dbReference type="SUPFAM" id="SSF50630">
    <property type="entry name" value="Acid proteases"/>
    <property type="match status" value="1"/>
</dbReference>
<dbReference type="Pfam" id="PF00026">
    <property type="entry name" value="Asp"/>
    <property type="match status" value="1"/>
</dbReference>
<keyword evidence="9 13" id="KW-0064">Aspartyl protease</keyword>
<keyword evidence="17" id="KW-1185">Reference proteome</keyword>
<dbReference type="PROSITE" id="PS51767">
    <property type="entry name" value="PEPTIDASE_A1"/>
    <property type="match status" value="1"/>
</dbReference>
<dbReference type="InterPro" id="IPR033121">
    <property type="entry name" value="PEPTIDASE_A1"/>
</dbReference>
<proteinExistence type="inferred from homology"/>
<evidence type="ECO:0000256" key="10">
    <source>
        <dbReference type="ARBA" id="ARBA00022801"/>
    </source>
</evidence>
<comment type="subunit">
    <text evidence="5">Monomer.</text>
</comment>
<dbReference type="OrthoDB" id="2747330at2759"/>
<dbReference type="InterPro" id="IPR001461">
    <property type="entry name" value="Aspartic_peptidase_A1"/>
</dbReference>
<evidence type="ECO:0000256" key="4">
    <source>
        <dbReference type="ARBA" id="ARBA00007447"/>
    </source>
</evidence>
<dbReference type="AlphaFoldDB" id="A0A9W9HP82"/>
<dbReference type="GO" id="GO:0006508">
    <property type="term" value="P:proteolysis"/>
    <property type="evidence" value="ECO:0007669"/>
    <property type="project" value="UniProtKB-KW"/>
</dbReference>
<dbReference type="GO" id="GO:0005576">
    <property type="term" value="C:extracellular region"/>
    <property type="evidence" value="ECO:0007669"/>
    <property type="project" value="UniProtKB-SubCell"/>
</dbReference>
<organism evidence="16 17">
    <name type="scientific">Penicillium capsulatum</name>
    <dbReference type="NCBI Taxonomy" id="69766"/>
    <lineage>
        <taxon>Eukaryota</taxon>
        <taxon>Fungi</taxon>
        <taxon>Dikarya</taxon>
        <taxon>Ascomycota</taxon>
        <taxon>Pezizomycotina</taxon>
        <taxon>Eurotiomycetes</taxon>
        <taxon>Eurotiomycetidae</taxon>
        <taxon>Eurotiales</taxon>
        <taxon>Aspergillaceae</taxon>
        <taxon>Penicillium</taxon>
    </lineage>
</organism>
<sequence length="400" mass="42182">MVVFSKVTVVLAGLSSLTLAVPTGIPNRKGFTVNQQVRPATNASKSRTLNLPAVYAKALAKYGVAVPANIKAAADSGTATTTPEDNDIEYLTPVDVGGTTLNLDFDTGSADLWVFSSELPSTESSGHSIYKPGKSSSKLDGYSWKISYGDQSSASGDVYKDTVTVGGVKADEQAVEAAKKISEQFVQDENNDGLLGLAFSSINTVQPKAQTTFFDTVKDQLDSPLFAVTLKHHAPGSYDFGFIDKSKYKGSLTYTDVDNSDGFWGFTADGWSVGSTASGSGSSIKAIADTGTTLVLIDDEIVSAYYKQVDGAQKNYSAGGYTFDCSAKLPDFSVKIGDYTAVIPGDVINYAPLQKGSSTCFGGIQSNSGLSFSIFGDIFLKSQYVVFDSNGPRLGFAPQA</sequence>
<dbReference type="InterPro" id="IPR001969">
    <property type="entry name" value="Aspartic_peptidase_AS"/>
</dbReference>
<comment type="subcellular location">
    <subcellularLocation>
        <location evidence="3">Secreted</location>
    </subcellularLocation>
</comment>
<keyword evidence="14" id="KW-0732">Signal</keyword>
<evidence type="ECO:0000256" key="2">
    <source>
        <dbReference type="ARBA" id="ARBA00002983"/>
    </source>
</evidence>
<evidence type="ECO:0000313" key="17">
    <source>
        <dbReference type="Proteomes" id="UP001146351"/>
    </source>
</evidence>
<evidence type="ECO:0000313" key="16">
    <source>
        <dbReference type="EMBL" id="KAJ5152202.1"/>
    </source>
</evidence>
<comment type="function">
    <text evidence="2">Secreted aspartic endopeptidase that allows assimilation of proteinaceous substrates. The scissile peptide bond is attacked by a nucleophilic water molecule activated by two aspartic residues in the active site. Shows a broad primary substrate specificity. Favors hydrophobic residues at the P1 and P1' positions, but can also activate trypsinogen and hydrolyze the B chain of insulin between positions 'Gly-20' and 'Glu-21'.</text>
</comment>
<feature type="chain" id="PRO_5040846320" description="penicillopepsin" evidence="14">
    <location>
        <begin position="21"/>
        <end position="400"/>
    </location>
</feature>
<dbReference type="Proteomes" id="UP001146351">
    <property type="component" value="Unassembled WGS sequence"/>
</dbReference>
<dbReference type="PROSITE" id="PS00141">
    <property type="entry name" value="ASP_PROTEASE"/>
    <property type="match status" value="1"/>
</dbReference>
<dbReference type="InterPro" id="IPR034163">
    <property type="entry name" value="Aspergillopepsin-like_cat_dom"/>
</dbReference>